<dbReference type="GO" id="GO:0048473">
    <property type="term" value="P:D-methionine transmembrane transport"/>
    <property type="evidence" value="ECO:0007669"/>
    <property type="project" value="TreeGrafter"/>
</dbReference>
<dbReference type="RefSeq" id="WP_115308085.1">
    <property type="nucleotide sequence ID" value="NZ_UGJJ01000001.1"/>
</dbReference>
<evidence type="ECO:0000256" key="2">
    <source>
        <dbReference type="ARBA" id="ARBA00022448"/>
    </source>
</evidence>
<dbReference type="Proteomes" id="UP000254293">
    <property type="component" value="Unassembled WGS sequence"/>
</dbReference>
<protein>
    <submittedName>
        <fullName evidence="9">D-methionine transport system permease protein metI</fullName>
    </submittedName>
</protein>
<proteinExistence type="inferred from homology"/>
<dbReference type="PROSITE" id="PS50928">
    <property type="entry name" value="ABC_TM1"/>
    <property type="match status" value="1"/>
</dbReference>
<feature type="domain" description="ABC transmembrane type-1" evidence="8">
    <location>
        <begin position="20"/>
        <end position="218"/>
    </location>
</feature>
<keyword evidence="10" id="KW-1185">Reference proteome</keyword>
<keyword evidence="5 7" id="KW-1133">Transmembrane helix</keyword>
<feature type="transmembrane region" description="Helical" evidence="7">
    <location>
        <begin position="59"/>
        <end position="82"/>
    </location>
</feature>
<evidence type="ECO:0000256" key="6">
    <source>
        <dbReference type="ARBA" id="ARBA00023136"/>
    </source>
</evidence>
<feature type="transmembrane region" description="Helical" evidence="7">
    <location>
        <begin position="195"/>
        <end position="217"/>
    </location>
</feature>
<dbReference type="InterPro" id="IPR000515">
    <property type="entry name" value="MetI-like"/>
</dbReference>
<dbReference type="PANTHER" id="PTHR30450">
    <property type="entry name" value="ABC TRANSPORTER PERMEASE"/>
    <property type="match status" value="1"/>
</dbReference>
<dbReference type="Pfam" id="PF00528">
    <property type="entry name" value="BPD_transp_1"/>
    <property type="match status" value="1"/>
</dbReference>
<evidence type="ECO:0000256" key="7">
    <source>
        <dbReference type="RuleBase" id="RU363032"/>
    </source>
</evidence>
<reference evidence="9 10" key="1">
    <citation type="submission" date="2018-06" db="EMBL/GenBank/DDBJ databases">
        <authorList>
            <consortium name="Pathogen Informatics"/>
            <person name="Doyle S."/>
        </authorList>
    </citation>
    <scope>NUCLEOTIDE SEQUENCE [LARGE SCALE GENOMIC DNA]</scope>
    <source>
        <strain evidence="9 10">NCTC13336</strain>
    </source>
</reference>
<comment type="subcellular location">
    <subcellularLocation>
        <location evidence="1 7">Cell membrane</location>
        <topology evidence="1 7">Multi-pass membrane protein</topology>
    </subcellularLocation>
</comment>
<dbReference type="EMBL" id="UGJJ01000001">
    <property type="protein sequence ID" value="STR00876.1"/>
    <property type="molecule type" value="Genomic_DNA"/>
</dbReference>
<evidence type="ECO:0000256" key="3">
    <source>
        <dbReference type="ARBA" id="ARBA00022475"/>
    </source>
</evidence>
<evidence type="ECO:0000313" key="9">
    <source>
        <dbReference type="EMBL" id="STR00876.1"/>
    </source>
</evidence>
<dbReference type="Gene3D" id="1.10.3720.10">
    <property type="entry name" value="MetI-like"/>
    <property type="match status" value="1"/>
</dbReference>
<dbReference type="AlphaFoldDB" id="A0A377QZS5"/>
<keyword evidence="2 7" id="KW-0813">Transport</keyword>
<dbReference type="OrthoDB" id="9793490at2"/>
<dbReference type="InterPro" id="IPR035906">
    <property type="entry name" value="MetI-like_sf"/>
</dbReference>
<keyword evidence="4 7" id="KW-0812">Transmembrane</keyword>
<evidence type="ECO:0000259" key="8">
    <source>
        <dbReference type="PROSITE" id="PS50928"/>
    </source>
</evidence>
<gene>
    <name evidence="9" type="primary">metI</name>
    <name evidence="9" type="ORF">NCTC13336_01100</name>
</gene>
<sequence>MNANALENLQRLLPEFYKAIGQTLIMVGVSAAVAIVIGGALGIWLFASAPGQVFARPGLNRTVSWLVSFMRAFPFVILMIVLMPLTRAIVGTSFGPLAASVSLSIAASFYFARLVEQNLNEVPKGVIEAAQAMGAKPLTIVFKVLVNEARAGLILSITILLIAILGESAAAGLIGGGGIGDLGIRYGHQRYMPDVMAEVVALLSLIVIVIQSAGNYLSAKADKR</sequence>
<organism evidence="9 10">
    <name type="scientific">Kingella potus</name>
    <dbReference type="NCBI Taxonomy" id="265175"/>
    <lineage>
        <taxon>Bacteria</taxon>
        <taxon>Pseudomonadati</taxon>
        <taxon>Pseudomonadota</taxon>
        <taxon>Betaproteobacteria</taxon>
        <taxon>Neisseriales</taxon>
        <taxon>Neisseriaceae</taxon>
        <taxon>Kingella</taxon>
    </lineage>
</organism>
<accession>A0A377QZS5</accession>
<comment type="similarity">
    <text evidence="7">Belongs to the binding-protein-dependent transport system permease family.</text>
</comment>
<dbReference type="InterPro" id="IPR051322">
    <property type="entry name" value="AA_ABC_Transporter_Permease"/>
</dbReference>
<evidence type="ECO:0000256" key="4">
    <source>
        <dbReference type="ARBA" id="ARBA00022692"/>
    </source>
</evidence>
<dbReference type="CDD" id="cd06261">
    <property type="entry name" value="TM_PBP2"/>
    <property type="match status" value="1"/>
</dbReference>
<keyword evidence="6 7" id="KW-0472">Membrane</keyword>
<evidence type="ECO:0000313" key="10">
    <source>
        <dbReference type="Proteomes" id="UP000254293"/>
    </source>
</evidence>
<dbReference type="PANTHER" id="PTHR30450:SF1">
    <property type="entry name" value="D-METHIONINE TRANSPORT SYSTEM PERMEASE PROTEIN METI-RELATED"/>
    <property type="match status" value="1"/>
</dbReference>
<keyword evidence="3" id="KW-1003">Cell membrane</keyword>
<evidence type="ECO:0000256" key="5">
    <source>
        <dbReference type="ARBA" id="ARBA00022989"/>
    </source>
</evidence>
<evidence type="ECO:0000256" key="1">
    <source>
        <dbReference type="ARBA" id="ARBA00004651"/>
    </source>
</evidence>
<feature type="transmembrane region" description="Helical" evidence="7">
    <location>
        <begin position="20"/>
        <end position="47"/>
    </location>
</feature>
<feature type="transmembrane region" description="Helical" evidence="7">
    <location>
        <begin position="153"/>
        <end position="175"/>
    </location>
</feature>
<dbReference type="GO" id="GO:0005886">
    <property type="term" value="C:plasma membrane"/>
    <property type="evidence" value="ECO:0007669"/>
    <property type="project" value="UniProtKB-SubCell"/>
</dbReference>
<dbReference type="SUPFAM" id="SSF161098">
    <property type="entry name" value="MetI-like"/>
    <property type="match status" value="1"/>
</dbReference>
<feature type="transmembrane region" description="Helical" evidence="7">
    <location>
        <begin position="88"/>
        <end position="112"/>
    </location>
</feature>
<name>A0A377QZS5_9NEIS</name>